<evidence type="ECO:0000313" key="5">
    <source>
        <dbReference type="EMBL" id="PIP56055.1"/>
    </source>
</evidence>
<name>A0A2H0BEG2_UNCKA</name>
<evidence type="ECO:0000256" key="1">
    <source>
        <dbReference type="ARBA" id="ARBA00008419"/>
    </source>
</evidence>
<dbReference type="SUPFAM" id="SSF51735">
    <property type="entry name" value="NAD(P)-binding Rossmann-fold domains"/>
    <property type="match status" value="1"/>
</dbReference>
<dbReference type="GO" id="GO:0004616">
    <property type="term" value="F:phosphogluconate dehydrogenase (decarboxylating) activity"/>
    <property type="evidence" value="ECO:0007669"/>
    <property type="project" value="InterPro"/>
</dbReference>
<dbReference type="InterPro" id="IPR002204">
    <property type="entry name" value="3-OH-isobutyrate_DH-rel_CS"/>
</dbReference>
<dbReference type="GO" id="GO:0050661">
    <property type="term" value="F:NADP binding"/>
    <property type="evidence" value="ECO:0007669"/>
    <property type="project" value="InterPro"/>
</dbReference>
<dbReference type="GO" id="GO:0016054">
    <property type="term" value="P:organic acid catabolic process"/>
    <property type="evidence" value="ECO:0007669"/>
    <property type="project" value="UniProtKB-ARBA"/>
</dbReference>
<comment type="similarity">
    <text evidence="1">Belongs to the 6-phosphogluconate dehydrogenase family.</text>
</comment>
<keyword evidence="2" id="KW-0560">Oxidoreductase</keyword>
<dbReference type="InterPro" id="IPR006115">
    <property type="entry name" value="6PGDH_NADP-bd"/>
</dbReference>
<dbReference type="Gene3D" id="1.10.1040.10">
    <property type="entry name" value="N-(1-d-carboxylethyl)-l-norvaline Dehydrogenase, domain 2"/>
    <property type="match status" value="1"/>
</dbReference>
<dbReference type="GO" id="GO:0006098">
    <property type="term" value="P:pentose-phosphate shunt"/>
    <property type="evidence" value="ECO:0007669"/>
    <property type="project" value="InterPro"/>
</dbReference>
<dbReference type="Pfam" id="PF03446">
    <property type="entry name" value="NAD_binding_2"/>
    <property type="match status" value="1"/>
</dbReference>
<dbReference type="InterPro" id="IPR006183">
    <property type="entry name" value="Pgluconate_DH"/>
</dbReference>
<dbReference type="InterPro" id="IPR004849">
    <property type="entry name" value="6DGDH_YqeC"/>
</dbReference>
<dbReference type="GO" id="GO:0019521">
    <property type="term" value="P:D-gluconate metabolic process"/>
    <property type="evidence" value="ECO:0007669"/>
    <property type="project" value="UniProtKB-KW"/>
</dbReference>
<keyword evidence="3" id="KW-0311">Gluconate utilization</keyword>
<protein>
    <submittedName>
        <fullName evidence="5">6-phosphogluconate dehydrogenase (Decarboxylating)</fullName>
    </submittedName>
</protein>
<dbReference type="Proteomes" id="UP000228495">
    <property type="component" value="Unassembled WGS sequence"/>
</dbReference>
<feature type="domain" description="6-phosphogluconate dehydrogenase C-terminal" evidence="4">
    <location>
        <begin position="167"/>
        <end position="299"/>
    </location>
</feature>
<evidence type="ECO:0000259" key="4">
    <source>
        <dbReference type="SMART" id="SM01350"/>
    </source>
</evidence>
<dbReference type="InterPro" id="IPR008927">
    <property type="entry name" value="6-PGluconate_DH-like_C_sf"/>
</dbReference>
<dbReference type="AlphaFoldDB" id="A0A2H0BEG2"/>
<dbReference type="PROSITE" id="PS00895">
    <property type="entry name" value="3_HYDROXYISOBUT_DH"/>
    <property type="match status" value="1"/>
</dbReference>
<dbReference type="PRINTS" id="PR00076">
    <property type="entry name" value="6PGDHDRGNASE"/>
</dbReference>
<evidence type="ECO:0000256" key="3">
    <source>
        <dbReference type="ARBA" id="ARBA00023064"/>
    </source>
</evidence>
<dbReference type="SUPFAM" id="SSF48179">
    <property type="entry name" value="6-phosphogluconate dehydrogenase C-terminal domain-like"/>
    <property type="match status" value="1"/>
</dbReference>
<dbReference type="InterPro" id="IPR013328">
    <property type="entry name" value="6PGD_dom2"/>
</dbReference>
<dbReference type="EMBL" id="PCSU01000091">
    <property type="protein sequence ID" value="PIP56055.1"/>
    <property type="molecule type" value="Genomic_DNA"/>
</dbReference>
<dbReference type="NCBIfam" id="NF007161">
    <property type="entry name" value="PRK09599.1"/>
    <property type="match status" value="1"/>
</dbReference>
<organism evidence="5 6">
    <name type="scientific">candidate division WWE3 bacterium CG22_combo_CG10-13_8_21_14_all_39_12</name>
    <dbReference type="NCBI Taxonomy" id="1975094"/>
    <lineage>
        <taxon>Bacteria</taxon>
        <taxon>Katanobacteria</taxon>
    </lineage>
</organism>
<dbReference type="InterPro" id="IPR006114">
    <property type="entry name" value="6PGDH_C"/>
</dbReference>
<dbReference type="Gene3D" id="3.40.50.720">
    <property type="entry name" value="NAD(P)-binding Rossmann-like Domain"/>
    <property type="match status" value="1"/>
</dbReference>
<dbReference type="Pfam" id="PF00393">
    <property type="entry name" value="6PGD"/>
    <property type="match status" value="1"/>
</dbReference>
<dbReference type="InterPro" id="IPR036291">
    <property type="entry name" value="NAD(P)-bd_dom_sf"/>
</dbReference>
<evidence type="ECO:0000256" key="2">
    <source>
        <dbReference type="ARBA" id="ARBA00023002"/>
    </source>
</evidence>
<accession>A0A2H0BEG2</accession>
<gene>
    <name evidence="5" type="primary">gnd</name>
    <name evidence="5" type="ORF">COX05_05005</name>
</gene>
<sequence length="299" mass="32679">MQIGYIGLGKMGKNMVVRMHEKDVEVIAWNRSLGPREEASSQGVKTADTVEELISNLSIPRIVWMMLPSGEPTDDMINKVLPLLAQGDLLIDGANSNYNDTLRRKEKVLGSGVRFMDIGVSGGPSGARNGACLMVGGQKSDYDSLVPLFEKLAAPEAYGYFGPHGAGHFVKMVHNGIEYGMMQSIAEGAAVLKGSTDFNLDLAEVFRVYNNQSVITSRLVEWAKNAIRTDPELENISSKINHSGEGEWTIDAAKKYGIEVPVIEKSLKIRNESTEESNSFRDKMVSALRGQFGGHAVEK</sequence>
<evidence type="ECO:0000313" key="6">
    <source>
        <dbReference type="Proteomes" id="UP000228495"/>
    </source>
</evidence>
<dbReference type="SMART" id="SM01350">
    <property type="entry name" value="6PGD"/>
    <property type="match status" value="1"/>
</dbReference>
<dbReference type="PANTHER" id="PTHR11811">
    <property type="entry name" value="6-PHOSPHOGLUCONATE DEHYDROGENASE"/>
    <property type="match status" value="1"/>
</dbReference>
<proteinExistence type="inferred from homology"/>
<comment type="caution">
    <text evidence="5">The sequence shown here is derived from an EMBL/GenBank/DDBJ whole genome shotgun (WGS) entry which is preliminary data.</text>
</comment>
<dbReference type="NCBIfam" id="TIGR00872">
    <property type="entry name" value="gnd_rel"/>
    <property type="match status" value="1"/>
</dbReference>
<reference evidence="5 6" key="1">
    <citation type="submission" date="2017-09" db="EMBL/GenBank/DDBJ databases">
        <title>Depth-based differentiation of microbial function through sediment-hosted aquifers and enrichment of novel symbionts in the deep terrestrial subsurface.</title>
        <authorList>
            <person name="Probst A.J."/>
            <person name="Ladd B."/>
            <person name="Jarett J.K."/>
            <person name="Geller-Mcgrath D.E."/>
            <person name="Sieber C.M."/>
            <person name="Emerson J.B."/>
            <person name="Anantharaman K."/>
            <person name="Thomas B.C."/>
            <person name="Malmstrom R."/>
            <person name="Stieglmeier M."/>
            <person name="Klingl A."/>
            <person name="Woyke T."/>
            <person name="Ryan C.M."/>
            <person name="Banfield J.F."/>
        </authorList>
    </citation>
    <scope>NUCLEOTIDE SEQUENCE [LARGE SCALE GENOMIC DNA]</scope>
    <source>
        <strain evidence="5">CG22_combo_CG10-13_8_21_14_all_39_12</strain>
    </source>
</reference>